<keyword evidence="1" id="KW-0648">Protein biosynthesis</keyword>
<evidence type="ECO:0000313" key="1">
    <source>
        <dbReference type="EMBL" id="KAI4467500.1"/>
    </source>
</evidence>
<sequence>MFNDEGERIEEAGPSTPVEITGLSEVPQAGDVFNAVEDEKLARELVEKRRHEAKEEQFKTYSKVTLENLFEQISEGEIKDLPIIVKADVQGSVEAVKQSLEKISNDEVRVRVIHGGVGAVRESDVMLANASNAIIVGFNVRPEPTAKEMADLDGVEIRLYRVIYDAINEIEDAMKGMLAPKTREVDLGSAEVRQVYKISNVGTVAGCHVQNGKITRSAKIRVVRDGIIIADDMMDSLKRFKDDVKEVASGYECGMGLTKFNDIKEGDIFEAYEIEEYRD</sequence>
<accession>A0ACB9TLE2</accession>
<keyword evidence="1" id="KW-0396">Initiation factor</keyword>
<organism evidence="1 2">
    <name type="scientific">Holotrichia oblita</name>
    <name type="common">Chafer beetle</name>
    <dbReference type="NCBI Taxonomy" id="644536"/>
    <lineage>
        <taxon>Eukaryota</taxon>
        <taxon>Metazoa</taxon>
        <taxon>Ecdysozoa</taxon>
        <taxon>Arthropoda</taxon>
        <taxon>Hexapoda</taxon>
        <taxon>Insecta</taxon>
        <taxon>Pterygota</taxon>
        <taxon>Neoptera</taxon>
        <taxon>Endopterygota</taxon>
        <taxon>Coleoptera</taxon>
        <taxon>Polyphaga</taxon>
        <taxon>Scarabaeiformia</taxon>
        <taxon>Scarabaeidae</taxon>
        <taxon>Melolonthinae</taxon>
        <taxon>Holotrichia</taxon>
    </lineage>
</organism>
<dbReference type="Proteomes" id="UP001056778">
    <property type="component" value="Chromosome 2"/>
</dbReference>
<keyword evidence="2" id="KW-1185">Reference proteome</keyword>
<name>A0ACB9TLE2_HOLOL</name>
<gene>
    <name evidence="1" type="ORF">MML48_2g00019715</name>
</gene>
<comment type="caution">
    <text evidence="1">The sequence shown here is derived from an EMBL/GenBank/DDBJ whole genome shotgun (WGS) entry which is preliminary data.</text>
</comment>
<reference evidence="1" key="1">
    <citation type="submission" date="2022-04" db="EMBL/GenBank/DDBJ databases">
        <title>Chromosome-scale genome assembly of Holotrichia oblita Faldermann.</title>
        <authorList>
            <person name="Rongchong L."/>
        </authorList>
    </citation>
    <scope>NUCLEOTIDE SEQUENCE</scope>
    <source>
        <strain evidence="1">81SQS9</strain>
    </source>
</reference>
<protein>
    <submittedName>
        <fullName evidence="1">Translation initiation factor if-2-related</fullName>
    </submittedName>
</protein>
<dbReference type="EMBL" id="CM043016">
    <property type="protein sequence ID" value="KAI4467500.1"/>
    <property type="molecule type" value="Genomic_DNA"/>
</dbReference>
<proteinExistence type="predicted"/>
<evidence type="ECO:0000313" key="2">
    <source>
        <dbReference type="Proteomes" id="UP001056778"/>
    </source>
</evidence>